<organism evidence="2">
    <name type="scientific">Phytophthora nicotianae</name>
    <name type="common">Potato buckeye rot agent</name>
    <name type="synonym">Phytophthora parasitica</name>
    <dbReference type="NCBI Taxonomy" id="4792"/>
    <lineage>
        <taxon>Eukaryota</taxon>
        <taxon>Sar</taxon>
        <taxon>Stramenopiles</taxon>
        <taxon>Oomycota</taxon>
        <taxon>Peronosporomycetes</taxon>
        <taxon>Peronosporales</taxon>
        <taxon>Peronosporaceae</taxon>
        <taxon>Phytophthora</taxon>
    </lineage>
</organism>
<feature type="compositionally biased region" description="Acidic residues" evidence="1">
    <location>
        <begin position="339"/>
        <end position="355"/>
    </location>
</feature>
<dbReference type="VEuPathDB" id="FungiDB:PPTG_20725"/>
<dbReference type="EMBL" id="KI680109">
    <property type="protein sequence ID" value="ETL91333.1"/>
    <property type="molecule type" value="Genomic_DNA"/>
</dbReference>
<dbReference type="AlphaFoldDB" id="W2L1L6"/>
<evidence type="ECO:0000256" key="1">
    <source>
        <dbReference type="SAM" id="MobiDB-lite"/>
    </source>
</evidence>
<dbReference type="OrthoDB" id="123957at2759"/>
<accession>W2L1L6</accession>
<reference evidence="2" key="1">
    <citation type="submission" date="2013-11" db="EMBL/GenBank/DDBJ databases">
        <title>The Genome Sequence of Phytophthora parasitica CHvinca01.</title>
        <authorList>
            <consortium name="The Broad Institute Genomics Platform"/>
            <person name="Russ C."/>
            <person name="Tyler B."/>
            <person name="Panabieres F."/>
            <person name="Shan W."/>
            <person name="Tripathy S."/>
            <person name="Grunwald N."/>
            <person name="Machado M."/>
            <person name="Johnson C.S."/>
            <person name="Arredondo F."/>
            <person name="Hong C."/>
            <person name="Coffey M."/>
            <person name="Young S.K."/>
            <person name="Zeng Q."/>
            <person name="Gargeya S."/>
            <person name="Fitzgerald M."/>
            <person name="Abouelleil A."/>
            <person name="Alvarado L."/>
            <person name="Chapman S.B."/>
            <person name="Gainer-Dewar J."/>
            <person name="Goldberg J."/>
            <person name="Griggs A."/>
            <person name="Gujja S."/>
            <person name="Hansen M."/>
            <person name="Howarth C."/>
            <person name="Imamovic A."/>
            <person name="Ireland A."/>
            <person name="Larimer J."/>
            <person name="McCowan C."/>
            <person name="Murphy C."/>
            <person name="Pearson M."/>
            <person name="Poon T.W."/>
            <person name="Priest M."/>
            <person name="Roberts A."/>
            <person name="Saif S."/>
            <person name="Shea T."/>
            <person name="Sykes S."/>
            <person name="Wortman J."/>
            <person name="Nusbaum C."/>
            <person name="Birren B."/>
        </authorList>
    </citation>
    <scope>NUCLEOTIDE SEQUENCE [LARGE SCALE GENOMIC DNA]</scope>
    <source>
        <strain evidence="2">CHvinca01</strain>
    </source>
</reference>
<protein>
    <recommendedName>
        <fullName evidence="3">MULE transposase domain-containing protein</fullName>
    </recommendedName>
</protein>
<evidence type="ECO:0000313" key="2">
    <source>
        <dbReference type="EMBL" id="ETL91333.1"/>
    </source>
</evidence>
<sequence length="409" mass="46761">MKKMTDRLATEDPGMPEEVIWERFFEIPPCSKVKDSAIPFFRFHLVTAHPEPNAPPNRILGWAHPALKELLLYNSVSLFIDGTFRCVPRGFYQCLIVMVDDPARNMYTPVYFVLCTSKNETMYEDILHLIHRDTPKKMTPAEIVCGFKFSLISSVQTQFPNAEVMDCFFNFKQAICRRLKKERLTEDKISIAMAPGVLDTLTVIDPDLVGPKGIAWVKQEIKRKCCEKGCVYSSKEWRNFWQYFRKTWLERYFITEWNVFGITNSVVAQTNNPLERLNREMNAAFKPHPNLRQFVSTIGRMSSAYARKQTNITQGFRRKKQRPPRISLPPVPHLMDVEVPPESDNDDANLDESDASLESLSSDMEGDLSLRGDSSLDEEPTVNAAAAAAAEGSEQEIVETANHYDFSLN</sequence>
<gene>
    <name evidence="2" type="ORF">L917_10107</name>
</gene>
<feature type="region of interest" description="Disordered" evidence="1">
    <location>
        <begin position="310"/>
        <end position="395"/>
    </location>
</feature>
<dbReference type="Proteomes" id="UP000054423">
    <property type="component" value="Unassembled WGS sequence"/>
</dbReference>
<name>W2L1L6_PHYNI</name>
<evidence type="ECO:0008006" key="3">
    <source>
        <dbReference type="Google" id="ProtNLM"/>
    </source>
</evidence>
<proteinExistence type="predicted"/>